<keyword evidence="3" id="KW-1185">Reference proteome</keyword>
<dbReference type="SUPFAM" id="SSF53448">
    <property type="entry name" value="Nucleotide-diphospho-sugar transferases"/>
    <property type="match status" value="2"/>
</dbReference>
<dbReference type="EMBL" id="FMYH01000012">
    <property type="protein sequence ID" value="SDD81623.1"/>
    <property type="molecule type" value="Genomic_DNA"/>
</dbReference>
<evidence type="ECO:0000313" key="3">
    <source>
        <dbReference type="Proteomes" id="UP000199039"/>
    </source>
</evidence>
<dbReference type="CDD" id="cd04184">
    <property type="entry name" value="GT2_RfbC_Mx_like"/>
    <property type="match status" value="1"/>
</dbReference>
<dbReference type="Pfam" id="PF00535">
    <property type="entry name" value="Glycos_transf_2"/>
    <property type="match status" value="2"/>
</dbReference>
<gene>
    <name evidence="2" type="ORF">SAMN05216410_0207</name>
</gene>
<evidence type="ECO:0000259" key="1">
    <source>
        <dbReference type="Pfam" id="PF00535"/>
    </source>
</evidence>
<dbReference type="STRING" id="1814289.SAMN05216410_0207"/>
<protein>
    <submittedName>
        <fullName evidence="2">Glycosyltransferase like family 2</fullName>
    </submittedName>
</protein>
<sequence>MTDAPVFSVVTPVYEPPLDALRDMIDSVRAQSFGDWELILVDDFSPSEDVRRELHRQAAMDPRIHVIERSKNGRIVAASNDGLRAARGEFVVLVDHDDLVTPDALANMHEVLAADPEIDYAYSDEDKVDPDGMHYDLFEKPDWSPERLRAQMYTSHLSVLRTSIVREVGGFHEGYDGSQDHDLVLRVTEKGRKVAHVPEVLYHWRVVPGSAAGDVDAKPYAWTAGRRAVQAHMDRLGLRSEVTFGVTQGTFAIRRFLDPGVFVSVVVPTRGSCGYIWGERRCFVVELVRSLLEHTNHELLEVVVVYDTATPPEVLVELREVAGDKLVLTEYAAEFNFSDKCNTGYLASRGDVVVMLNDDMHIASDEFIEQLVAPLEEPDVGMTGARLLFPDSTIQHAGHAYYDSHLRHAFLGTPTEDVGYLGVLGVNREVSGLTAACVALRREVFEEVGGFCEMLPVNFNDVDLSLKVRAAGYRNVWLAAVTAFHFESRTRIPVVHAWEAERIYDRWDVAGQDPFLPEFAE</sequence>
<evidence type="ECO:0000313" key="2">
    <source>
        <dbReference type="EMBL" id="SDD81623.1"/>
    </source>
</evidence>
<dbReference type="Proteomes" id="UP000199039">
    <property type="component" value="Unassembled WGS sequence"/>
</dbReference>
<dbReference type="PANTHER" id="PTHR43179:SF7">
    <property type="entry name" value="RHAMNOSYLTRANSFERASE WBBL"/>
    <property type="match status" value="1"/>
</dbReference>
<accession>A0A1G6XVB8</accession>
<dbReference type="Gene3D" id="3.90.550.10">
    <property type="entry name" value="Spore Coat Polysaccharide Biosynthesis Protein SpsA, Chain A"/>
    <property type="match status" value="2"/>
</dbReference>
<feature type="domain" description="Glycosyltransferase 2-like" evidence="1">
    <location>
        <begin position="8"/>
        <end position="167"/>
    </location>
</feature>
<proteinExistence type="predicted"/>
<dbReference type="InterPro" id="IPR001173">
    <property type="entry name" value="Glyco_trans_2-like"/>
</dbReference>
<name>A0A1G6XVB8_9MICO</name>
<feature type="domain" description="Glycosyltransferase 2-like" evidence="1">
    <location>
        <begin position="264"/>
        <end position="448"/>
    </location>
</feature>
<keyword evidence="2" id="KW-0808">Transferase</keyword>
<dbReference type="GO" id="GO:0016757">
    <property type="term" value="F:glycosyltransferase activity"/>
    <property type="evidence" value="ECO:0007669"/>
    <property type="project" value="UniProtKB-KW"/>
</dbReference>
<dbReference type="InterPro" id="IPR029044">
    <property type="entry name" value="Nucleotide-diphossugar_trans"/>
</dbReference>
<organism evidence="2 3">
    <name type="scientific">Sanguibacter gelidistatuariae</name>
    <dbReference type="NCBI Taxonomy" id="1814289"/>
    <lineage>
        <taxon>Bacteria</taxon>
        <taxon>Bacillati</taxon>
        <taxon>Actinomycetota</taxon>
        <taxon>Actinomycetes</taxon>
        <taxon>Micrococcales</taxon>
        <taxon>Sanguibacteraceae</taxon>
        <taxon>Sanguibacter</taxon>
    </lineage>
</organism>
<dbReference type="RefSeq" id="WP_245701357.1">
    <property type="nucleotide sequence ID" value="NZ_FMYH01000012.1"/>
</dbReference>
<dbReference type="PANTHER" id="PTHR43179">
    <property type="entry name" value="RHAMNOSYLTRANSFERASE WBBL"/>
    <property type="match status" value="1"/>
</dbReference>
<reference evidence="2 3" key="1">
    <citation type="submission" date="2016-09" db="EMBL/GenBank/DDBJ databases">
        <authorList>
            <person name="Capua I."/>
            <person name="De Benedictis P."/>
            <person name="Joannis T."/>
            <person name="Lombin L.H."/>
            <person name="Cattoli G."/>
        </authorList>
    </citation>
    <scope>NUCLEOTIDE SEQUENCE [LARGE SCALE GENOMIC DNA]</scope>
    <source>
        <strain evidence="2 3">ISLP-3</strain>
    </source>
</reference>
<dbReference type="AlphaFoldDB" id="A0A1G6XVB8"/>